<dbReference type="InterPro" id="IPR050808">
    <property type="entry name" value="Phage_Integrase"/>
</dbReference>
<dbReference type="Proteomes" id="UP000297729">
    <property type="component" value="Unassembled WGS sequence"/>
</dbReference>
<evidence type="ECO:0000256" key="2">
    <source>
        <dbReference type="ARBA" id="ARBA00022908"/>
    </source>
</evidence>
<reference evidence="6 7" key="1">
    <citation type="submission" date="2019-03" db="EMBL/GenBank/DDBJ databases">
        <title>Draft Genome Sequence of Duganella callidus sp. nov., a Novel Duganella Species Isolated from Cultivated Soil.</title>
        <authorList>
            <person name="Raths R."/>
            <person name="Peta V."/>
            <person name="Bucking H."/>
        </authorList>
    </citation>
    <scope>NUCLEOTIDE SEQUENCE [LARGE SCALE GENOMIC DNA]</scope>
    <source>
        <strain evidence="6 7">DN04</strain>
    </source>
</reference>
<accession>A0A4Y9SBF9</accession>
<name>A0A4Y9SBF9_9BURK</name>
<dbReference type="InterPro" id="IPR002104">
    <property type="entry name" value="Integrase_catalytic"/>
</dbReference>
<gene>
    <name evidence="6" type="ORF">E4L98_19235</name>
</gene>
<keyword evidence="2" id="KW-0229">DNA integration</keyword>
<dbReference type="SUPFAM" id="SSF56349">
    <property type="entry name" value="DNA breaking-rejoining enzymes"/>
    <property type="match status" value="1"/>
</dbReference>
<dbReference type="InterPro" id="IPR010998">
    <property type="entry name" value="Integrase_recombinase_N"/>
</dbReference>
<organism evidence="6 7">
    <name type="scientific">Duganella callida</name>
    <dbReference type="NCBI Taxonomy" id="2561932"/>
    <lineage>
        <taxon>Bacteria</taxon>
        <taxon>Pseudomonadati</taxon>
        <taxon>Pseudomonadota</taxon>
        <taxon>Betaproteobacteria</taxon>
        <taxon>Burkholderiales</taxon>
        <taxon>Oxalobacteraceae</taxon>
        <taxon>Telluria group</taxon>
        <taxon>Duganella</taxon>
    </lineage>
</organism>
<comment type="caution">
    <text evidence="6">The sequence shown here is derived from an EMBL/GenBank/DDBJ whole genome shotgun (WGS) entry which is preliminary data.</text>
</comment>
<dbReference type="Gene3D" id="1.10.443.10">
    <property type="entry name" value="Intergrase catalytic core"/>
    <property type="match status" value="1"/>
</dbReference>
<keyword evidence="3" id="KW-0238">DNA-binding</keyword>
<dbReference type="Pfam" id="PF00589">
    <property type="entry name" value="Phage_integrase"/>
    <property type="match status" value="1"/>
</dbReference>
<dbReference type="GO" id="GO:0006310">
    <property type="term" value="P:DNA recombination"/>
    <property type="evidence" value="ECO:0007669"/>
    <property type="project" value="UniProtKB-KW"/>
</dbReference>
<protein>
    <submittedName>
        <fullName evidence="6">Integrase</fullName>
    </submittedName>
</protein>
<proteinExistence type="inferred from homology"/>
<evidence type="ECO:0000256" key="3">
    <source>
        <dbReference type="ARBA" id="ARBA00023125"/>
    </source>
</evidence>
<comment type="similarity">
    <text evidence="1">Belongs to the 'phage' integrase family.</text>
</comment>
<dbReference type="AlphaFoldDB" id="A0A4Y9SBF9"/>
<feature type="domain" description="Tyr recombinase" evidence="5">
    <location>
        <begin position="192"/>
        <end position="344"/>
    </location>
</feature>
<sequence>MPRKRNKENAGLPSRWKHAHGAYYYQVPPGMESRWDGKKLFRLGATLPAAYAEWAKRLEVVDAAKSIGALLDRYALEVVPTKSPRTRVENLRAIKNLKAVFGAAPLTWLRPQHVYQYVDTRKAKKIAAHRAVDVLSHAFTKCVEWGLIDRHPFKGEVRLSGEESRTRYVEDWELIEVLVLPSKRKKGSVLMMQAYIRLKLLTGMARSDLLRLEPDVHFKDDGIHITRHKTAGKTGKSTIYEWNDDLRAAVATAIAVRSSASSALLFCTRDGSSYIDEVKETASGWDSMWQRFMVRIMKETKLEDRFTEHDLRAKCASDAESLEHARALLSHVDSRVTDRIYRRKPERVQPAKIGFE</sequence>
<dbReference type="GO" id="GO:0015074">
    <property type="term" value="P:DNA integration"/>
    <property type="evidence" value="ECO:0007669"/>
    <property type="project" value="UniProtKB-KW"/>
</dbReference>
<keyword evidence="4" id="KW-0233">DNA recombination</keyword>
<dbReference type="OrthoDB" id="662444at2"/>
<dbReference type="EMBL" id="SPVG01000191">
    <property type="protein sequence ID" value="TFW17980.1"/>
    <property type="molecule type" value="Genomic_DNA"/>
</dbReference>
<dbReference type="InterPro" id="IPR013762">
    <property type="entry name" value="Integrase-like_cat_sf"/>
</dbReference>
<dbReference type="InterPro" id="IPR011010">
    <property type="entry name" value="DNA_brk_join_enz"/>
</dbReference>
<evidence type="ECO:0000313" key="6">
    <source>
        <dbReference type="EMBL" id="TFW17980.1"/>
    </source>
</evidence>
<evidence type="ECO:0000313" key="7">
    <source>
        <dbReference type="Proteomes" id="UP000297729"/>
    </source>
</evidence>
<dbReference type="PANTHER" id="PTHR30629:SF2">
    <property type="entry name" value="PROPHAGE INTEGRASE INTS-RELATED"/>
    <property type="match status" value="1"/>
</dbReference>
<keyword evidence="7" id="KW-1185">Reference proteome</keyword>
<dbReference type="Gene3D" id="1.10.150.130">
    <property type="match status" value="1"/>
</dbReference>
<evidence type="ECO:0000259" key="5">
    <source>
        <dbReference type="Pfam" id="PF00589"/>
    </source>
</evidence>
<evidence type="ECO:0000256" key="4">
    <source>
        <dbReference type="ARBA" id="ARBA00023172"/>
    </source>
</evidence>
<evidence type="ECO:0000256" key="1">
    <source>
        <dbReference type="ARBA" id="ARBA00008857"/>
    </source>
</evidence>
<dbReference type="GO" id="GO:0003677">
    <property type="term" value="F:DNA binding"/>
    <property type="evidence" value="ECO:0007669"/>
    <property type="project" value="UniProtKB-KW"/>
</dbReference>
<dbReference type="PANTHER" id="PTHR30629">
    <property type="entry name" value="PROPHAGE INTEGRASE"/>
    <property type="match status" value="1"/>
</dbReference>